<dbReference type="Gene3D" id="3.20.20.450">
    <property type="entry name" value="EAL domain"/>
    <property type="match status" value="1"/>
</dbReference>
<name>A0ABW5UL20_9BURK</name>
<dbReference type="PROSITE" id="PS50883">
    <property type="entry name" value="EAL"/>
    <property type="match status" value="1"/>
</dbReference>
<dbReference type="PANTHER" id="PTHR33121">
    <property type="entry name" value="CYCLIC DI-GMP PHOSPHODIESTERASE PDEF"/>
    <property type="match status" value="1"/>
</dbReference>
<accession>A0ABW5UL20</accession>
<organism evidence="2 3">
    <name type="scientific">Comamonas terrae</name>
    <dbReference type="NCBI Taxonomy" id="673548"/>
    <lineage>
        <taxon>Bacteria</taxon>
        <taxon>Pseudomonadati</taxon>
        <taxon>Pseudomonadota</taxon>
        <taxon>Betaproteobacteria</taxon>
        <taxon>Burkholderiales</taxon>
        <taxon>Comamonadaceae</taxon>
        <taxon>Comamonas</taxon>
    </lineage>
</organism>
<dbReference type="InterPro" id="IPR035919">
    <property type="entry name" value="EAL_sf"/>
</dbReference>
<feature type="domain" description="EAL" evidence="1">
    <location>
        <begin position="153"/>
        <end position="406"/>
    </location>
</feature>
<comment type="caution">
    <text evidence="2">The sequence shown here is derived from an EMBL/GenBank/DDBJ whole genome shotgun (WGS) entry which is preliminary data.</text>
</comment>
<dbReference type="CDD" id="cd01948">
    <property type="entry name" value="EAL"/>
    <property type="match status" value="1"/>
</dbReference>
<proteinExistence type="predicted"/>
<dbReference type="InterPro" id="IPR050706">
    <property type="entry name" value="Cyclic-di-GMP_PDE-like"/>
</dbReference>
<dbReference type="SMART" id="SM00052">
    <property type="entry name" value="EAL"/>
    <property type="match status" value="1"/>
</dbReference>
<dbReference type="InterPro" id="IPR001633">
    <property type="entry name" value="EAL_dom"/>
</dbReference>
<dbReference type="SUPFAM" id="SSF141868">
    <property type="entry name" value="EAL domain-like"/>
    <property type="match status" value="1"/>
</dbReference>
<keyword evidence="3" id="KW-1185">Reference proteome</keyword>
<evidence type="ECO:0000313" key="3">
    <source>
        <dbReference type="Proteomes" id="UP001597463"/>
    </source>
</evidence>
<reference evidence="3" key="1">
    <citation type="journal article" date="2019" name="Int. J. Syst. Evol. Microbiol.">
        <title>The Global Catalogue of Microorganisms (GCM) 10K type strain sequencing project: providing services to taxonomists for standard genome sequencing and annotation.</title>
        <authorList>
            <consortium name="The Broad Institute Genomics Platform"/>
            <consortium name="The Broad Institute Genome Sequencing Center for Infectious Disease"/>
            <person name="Wu L."/>
            <person name="Ma J."/>
        </authorList>
    </citation>
    <scope>NUCLEOTIDE SEQUENCE [LARGE SCALE GENOMIC DNA]</scope>
    <source>
        <strain evidence="3">TISTR 1906</strain>
    </source>
</reference>
<dbReference type="Proteomes" id="UP001597463">
    <property type="component" value="Unassembled WGS sequence"/>
</dbReference>
<dbReference type="EMBL" id="JBHUMV010000004">
    <property type="protein sequence ID" value="MFD2754343.1"/>
    <property type="molecule type" value="Genomic_DNA"/>
</dbReference>
<evidence type="ECO:0000259" key="1">
    <source>
        <dbReference type="PROSITE" id="PS50883"/>
    </source>
</evidence>
<dbReference type="Pfam" id="PF00563">
    <property type="entry name" value="EAL"/>
    <property type="match status" value="1"/>
</dbReference>
<dbReference type="PANTHER" id="PTHR33121:SF23">
    <property type="entry name" value="CYCLIC DI-GMP PHOSPHODIESTERASE PDEB"/>
    <property type="match status" value="1"/>
</dbReference>
<sequence>MRNDHQNLGKVSREYMVWLCNLEELRLVYGPELQQQALEVAVERLQRQGLSARLAEPKGCSLLASESLCPTEGAETEDQAQDRLERICSAIGREPVTLGAKKAYLQVEAQALGGISLRSMSELHGRSRSIACRRQQPAARNLRPRWRQDYQQDMYLACRLLDDLRLGILAVAFQPVAALNSAGPGPSMYYECLLRRNISAESDGYGVPDAIQALERLGLVERLDRSVLWTALDALAANQEVSLGCNVSARSFASAAWWTEVLVYLEEHPGVAQRLVVEITETSSFPDEKSAQALIRHLQILGVRVALDDIGTQCGSLDILDKVRANIIKLDKSVLEKAAGGQPTMKMLQSVVGVCTDRGVSVIVEGIDSAAALDTALGAGASGAQGYFIAHPSLHLHGLFDQILHVPDVLLQMDAVAYDWAHMLNWSRPDSSTMPGQRMA</sequence>
<dbReference type="RefSeq" id="WP_066483532.1">
    <property type="nucleotide sequence ID" value="NZ_BCNT01000023.1"/>
</dbReference>
<gene>
    <name evidence="2" type="ORF">ACFSW6_09600</name>
</gene>
<evidence type="ECO:0000313" key="2">
    <source>
        <dbReference type="EMBL" id="MFD2754343.1"/>
    </source>
</evidence>
<protein>
    <submittedName>
        <fullName evidence="2">EAL domain-containing protein</fullName>
    </submittedName>
</protein>